<keyword evidence="2" id="KW-0479">Metal-binding</keyword>
<accession>A0A7W9ZXE8</accession>
<dbReference type="AlphaFoldDB" id="A0A7W9ZXE8"/>
<protein>
    <recommendedName>
        <fullName evidence="8">FAD-dependent oxidoreductase</fullName>
    </recommendedName>
</protein>
<dbReference type="EMBL" id="JACIIJ010000016">
    <property type="protein sequence ID" value="MBB6224586.1"/>
    <property type="molecule type" value="Genomic_DNA"/>
</dbReference>
<keyword evidence="1" id="KW-0004">4Fe-4S</keyword>
<dbReference type="SUPFAM" id="SSF51905">
    <property type="entry name" value="FAD/NAD(P)-binding domain"/>
    <property type="match status" value="1"/>
</dbReference>
<dbReference type="RefSeq" id="WP_348646603.1">
    <property type="nucleotide sequence ID" value="NZ_JACIIJ010000016.1"/>
</dbReference>
<evidence type="ECO:0000256" key="3">
    <source>
        <dbReference type="ARBA" id="ARBA00023002"/>
    </source>
</evidence>
<comment type="caution">
    <text evidence="6">The sequence shown here is derived from an EMBL/GenBank/DDBJ whole genome shotgun (WGS) entry which is preliminary data.</text>
</comment>
<keyword evidence="3" id="KW-0560">Oxidoreductase</keyword>
<gene>
    <name evidence="6" type="ORF">GGE66_005601</name>
</gene>
<organism evidence="6 7">
    <name type="scientific">Rhizobium leguminosarum</name>
    <dbReference type="NCBI Taxonomy" id="384"/>
    <lineage>
        <taxon>Bacteria</taxon>
        <taxon>Pseudomonadati</taxon>
        <taxon>Pseudomonadota</taxon>
        <taxon>Alphaproteobacteria</taxon>
        <taxon>Hyphomicrobiales</taxon>
        <taxon>Rhizobiaceae</taxon>
        <taxon>Rhizobium/Agrobacterium group</taxon>
        <taxon>Rhizobium</taxon>
    </lineage>
</organism>
<evidence type="ECO:0000256" key="5">
    <source>
        <dbReference type="ARBA" id="ARBA00023014"/>
    </source>
</evidence>
<name>A0A7W9ZXE8_RHILE</name>
<sequence length="851" mass="91028">MVLSVLNGVFAPLLSPLGRYSIAGRIPAGGSAPLPAFAFQAETTALDASRTAAGFPMSRRQKYHFDKLVKIVKDTGANMSDWLTLHVASTAPSELQSRVNQIRPGTNDLTLTGAGTPTWTANDRWSGWSSTTKYNTGIGLQTFAQGQFTMFYYSRTTTGGSSGDFGAQTASGDGIGCNVRDVNGKMNARLQATNFVASGTFYPGQGMHSITSDSIDTFGISREAPSPTYVAPSTNPTIHLGGINGGAVSIHDCGLFAIFKVKLTAAQRMRISAALLDYYEKGRFGFVDVYEAGFAPQYLSYDAVVYGGSWTAVCAAYAAKQAGLNVCLVTDRLVKTDWGIAGMPTQGLAYMDCYAFTACKGLWRDLTSWANGAIYNRADTNNQACNSLESRVFLQGVRRMLDPARSAGTLILGQDIPVYFSTGIKEIRSTGLVDSVLVTNDGREFTGQVFIGADYDGEYVFKSGLPYIIGSEAQGTGSEAGNGYQGSGQILKPYSTYDIDPYVVAGNPASGLLPDIQGTLPLPGLTIGGVDPSLESMNYRLAMTTDLARKVNISVIDPVRNDNPLRFETCARLYVQKTDCTVSNPANTQTILQFTVGPSAPFVDVNNGSGGLSTDLGGSGYNYAHAADDAARQAVVDDLRDYSLNWWRWHNSSGDARIPSALVTQFNNLQLDAAAFLDAGPGELLFWPSRPYQRDPIWQLKNAGYVSSGSDYAKTDGFAPRSLKTVAVTSYDSDRHRPWKVVSGGLLYNQGGVPEIVAGTDKMAPIPLEAIVPDVSVKTNVIIPWASSSTKIAWFMERLELTGGLKGEAAGVIAAAAIAAGVPVQNVDYDNVIRPALLARDVNHPYLPQVA</sequence>
<proteinExistence type="predicted"/>
<dbReference type="InterPro" id="IPR036188">
    <property type="entry name" value="FAD/NAD-bd_sf"/>
</dbReference>
<evidence type="ECO:0000313" key="6">
    <source>
        <dbReference type="EMBL" id="MBB6224586.1"/>
    </source>
</evidence>
<evidence type="ECO:0000256" key="4">
    <source>
        <dbReference type="ARBA" id="ARBA00023004"/>
    </source>
</evidence>
<keyword evidence="4" id="KW-0408">Iron</keyword>
<dbReference type="GO" id="GO:0046872">
    <property type="term" value="F:metal ion binding"/>
    <property type="evidence" value="ECO:0007669"/>
    <property type="project" value="UniProtKB-KW"/>
</dbReference>
<keyword evidence="5" id="KW-0411">Iron-sulfur</keyword>
<dbReference type="Pfam" id="PF12831">
    <property type="entry name" value="FAD_oxidored"/>
    <property type="match status" value="1"/>
</dbReference>
<evidence type="ECO:0000256" key="2">
    <source>
        <dbReference type="ARBA" id="ARBA00022723"/>
    </source>
</evidence>
<dbReference type="InterPro" id="IPR039650">
    <property type="entry name" value="HdrA-like"/>
</dbReference>
<dbReference type="PANTHER" id="PTHR43498">
    <property type="entry name" value="FERREDOXIN:COB-COM HETERODISULFIDE REDUCTASE SUBUNIT A"/>
    <property type="match status" value="1"/>
</dbReference>
<dbReference type="PANTHER" id="PTHR43498:SF1">
    <property type="entry name" value="COB--COM HETERODISULFIDE REDUCTASE IRON-SULFUR SUBUNIT A"/>
    <property type="match status" value="1"/>
</dbReference>
<evidence type="ECO:0000313" key="7">
    <source>
        <dbReference type="Proteomes" id="UP000517187"/>
    </source>
</evidence>
<evidence type="ECO:0000256" key="1">
    <source>
        <dbReference type="ARBA" id="ARBA00022485"/>
    </source>
</evidence>
<reference evidence="6 7" key="1">
    <citation type="submission" date="2020-08" db="EMBL/GenBank/DDBJ databases">
        <title>Genomic Encyclopedia of Type Strains, Phase IV (KMG-V): Genome sequencing to study the core and pangenomes of soil and plant-associated prokaryotes.</title>
        <authorList>
            <person name="Whitman W."/>
        </authorList>
    </citation>
    <scope>NUCLEOTIDE SEQUENCE [LARGE SCALE GENOMIC DNA]</scope>
    <source>
        <strain evidence="6 7">SEMIA 4011</strain>
    </source>
</reference>
<dbReference type="GO" id="GO:0051539">
    <property type="term" value="F:4 iron, 4 sulfur cluster binding"/>
    <property type="evidence" value="ECO:0007669"/>
    <property type="project" value="UniProtKB-KW"/>
</dbReference>
<evidence type="ECO:0008006" key="8">
    <source>
        <dbReference type="Google" id="ProtNLM"/>
    </source>
</evidence>
<dbReference type="GO" id="GO:0016491">
    <property type="term" value="F:oxidoreductase activity"/>
    <property type="evidence" value="ECO:0007669"/>
    <property type="project" value="UniProtKB-KW"/>
</dbReference>
<dbReference type="Proteomes" id="UP000517187">
    <property type="component" value="Unassembled WGS sequence"/>
</dbReference>